<keyword evidence="2" id="KW-1185">Reference proteome</keyword>
<dbReference type="EMBL" id="BMHE01000025">
    <property type="protein sequence ID" value="GFZ92666.1"/>
    <property type="molecule type" value="Genomic_DNA"/>
</dbReference>
<evidence type="ECO:0000313" key="1">
    <source>
        <dbReference type="EMBL" id="GFZ92666.1"/>
    </source>
</evidence>
<comment type="caution">
    <text evidence="1">The sequence shown here is derived from an EMBL/GenBank/DDBJ whole genome shotgun (WGS) entry which is preliminary data.</text>
</comment>
<gene>
    <name evidence="1" type="ORF">GCM10008018_43910</name>
</gene>
<organism evidence="1 2">
    <name type="scientific">Paenibacillus marchantiophytorum</name>
    <dbReference type="NCBI Taxonomy" id="1619310"/>
    <lineage>
        <taxon>Bacteria</taxon>
        <taxon>Bacillati</taxon>
        <taxon>Bacillota</taxon>
        <taxon>Bacilli</taxon>
        <taxon>Bacillales</taxon>
        <taxon>Paenibacillaceae</taxon>
        <taxon>Paenibacillus</taxon>
    </lineage>
</organism>
<reference evidence="2" key="1">
    <citation type="journal article" date="2019" name="Int. J. Syst. Evol. Microbiol.">
        <title>The Global Catalogue of Microorganisms (GCM) 10K type strain sequencing project: providing services to taxonomists for standard genome sequencing and annotation.</title>
        <authorList>
            <consortium name="The Broad Institute Genomics Platform"/>
            <consortium name="The Broad Institute Genome Sequencing Center for Infectious Disease"/>
            <person name="Wu L."/>
            <person name="Ma J."/>
        </authorList>
    </citation>
    <scope>NUCLEOTIDE SEQUENCE [LARGE SCALE GENOMIC DNA]</scope>
    <source>
        <strain evidence="2">CGMCC 1.15043</strain>
    </source>
</reference>
<protein>
    <recommendedName>
        <fullName evidence="3">DUF4304 domain-containing protein</fullName>
    </recommendedName>
</protein>
<sequence>MGVICIFQKIFYAVRAKFLSNKLGTEVRIVKYKYRGEPIEGQELKELLNKIISPRVSELGLKWRGDYLWISENINGIRHIVEYGRFTRSSNRGYISWGVALDFVMVPKGKNLVFNRTEKTAIIHIGEWSKGYADSFLGVEMVDGKGVASHYEQIAERTITEAIDGELENISSFFEKVKNIEGIIQIVNEQINNPKSPIYKMKFPSPTYILAFIYAKLGQFDLANKYLKKDTFLSDEKNQFVLNLIEKEFSNLSSSNTFQ</sequence>
<evidence type="ECO:0008006" key="3">
    <source>
        <dbReference type="Google" id="ProtNLM"/>
    </source>
</evidence>
<name>A0ABQ1EYR7_9BACL</name>
<proteinExistence type="predicted"/>
<dbReference type="RefSeq" id="WP_189015003.1">
    <property type="nucleotide sequence ID" value="NZ_BMHE01000025.1"/>
</dbReference>
<accession>A0ABQ1EYR7</accession>
<evidence type="ECO:0000313" key="2">
    <source>
        <dbReference type="Proteomes" id="UP000615455"/>
    </source>
</evidence>
<dbReference type="Proteomes" id="UP000615455">
    <property type="component" value="Unassembled WGS sequence"/>
</dbReference>